<keyword evidence="8 9" id="KW-0143">Chaperone</keyword>
<reference evidence="11" key="1">
    <citation type="submission" date="2020-10" db="EMBL/GenBank/DDBJ databases">
        <authorList>
            <person name="Gilroy R."/>
        </authorList>
    </citation>
    <scope>NUCLEOTIDE SEQUENCE</scope>
    <source>
        <strain evidence="11">CHK184-25365</strain>
    </source>
</reference>
<keyword evidence="3 9" id="KW-0349">Heme</keyword>
<comment type="caution">
    <text evidence="11">The sequence shown here is derived from an EMBL/GenBank/DDBJ whole genome shotgun (WGS) entry which is preliminary data.</text>
</comment>
<evidence type="ECO:0000256" key="2">
    <source>
        <dbReference type="ARBA" id="ARBA00017228"/>
    </source>
</evidence>
<accession>A0A9D1AJZ5</accession>
<dbReference type="SFLD" id="SFLDG01065">
    <property type="entry name" value="anaerobic_coproporphyrinogen-I"/>
    <property type="match status" value="1"/>
</dbReference>
<dbReference type="SFLD" id="SFLDG01082">
    <property type="entry name" value="B12-binding_domain_containing"/>
    <property type="match status" value="1"/>
</dbReference>
<evidence type="ECO:0000256" key="6">
    <source>
        <dbReference type="ARBA" id="ARBA00023004"/>
    </source>
</evidence>
<dbReference type="GO" id="GO:0004109">
    <property type="term" value="F:coproporphyrinogen oxidase activity"/>
    <property type="evidence" value="ECO:0007669"/>
    <property type="project" value="InterPro"/>
</dbReference>
<dbReference type="Pfam" id="PF06969">
    <property type="entry name" value="HemN_C"/>
    <property type="match status" value="1"/>
</dbReference>
<dbReference type="SFLD" id="SFLDF00562">
    <property type="entry name" value="HemN-like__clustered_with_heat"/>
    <property type="match status" value="1"/>
</dbReference>
<evidence type="ECO:0000313" key="12">
    <source>
        <dbReference type="Proteomes" id="UP000886749"/>
    </source>
</evidence>
<keyword evidence="9" id="KW-0004">4Fe-4S</keyword>
<evidence type="ECO:0000256" key="1">
    <source>
        <dbReference type="ARBA" id="ARBA00006100"/>
    </source>
</evidence>
<reference evidence="11" key="2">
    <citation type="journal article" date="2021" name="PeerJ">
        <title>Extensive microbial diversity within the chicken gut microbiome revealed by metagenomics and culture.</title>
        <authorList>
            <person name="Gilroy R."/>
            <person name="Ravi A."/>
            <person name="Getino M."/>
            <person name="Pursley I."/>
            <person name="Horton D.L."/>
            <person name="Alikhan N.F."/>
            <person name="Baker D."/>
            <person name="Gharbi K."/>
            <person name="Hall N."/>
            <person name="Watson M."/>
            <person name="Adriaenssens E.M."/>
            <person name="Foster-Nyarko E."/>
            <person name="Jarju S."/>
            <person name="Secka A."/>
            <person name="Antonio M."/>
            <person name="Oren A."/>
            <person name="Chaudhuri R.R."/>
            <person name="La Ragione R."/>
            <person name="Hildebrand F."/>
            <person name="Pallen M.J."/>
        </authorList>
    </citation>
    <scope>NUCLEOTIDE SEQUENCE</scope>
    <source>
        <strain evidence="11">CHK184-25365</strain>
    </source>
</reference>
<dbReference type="PANTHER" id="PTHR13932:SF5">
    <property type="entry name" value="RADICAL S-ADENOSYL METHIONINE DOMAIN-CONTAINING PROTEIN 1, MITOCHONDRIAL"/>
    <property type="match status" value="1"/>
</dbReference>
<dbReference type="SMART" id="SM00729">
    <property type="entry name" value="Elp3"/>
    <property type="match status" value="1"/>
</dbReference>
<name>A0A9D1AJZ5_9FIRM</name>
<dbReference type="GO" id="GO:0046872">
    <property type="term" value="F:metal ion binding"/>
    <property type="evidence" value="ECO:0007669"/>
    <property type="project" value="UniProtKB-UniRule"/>
</dbReference>
<dbReference type="SFLD" id="SFLDS00029">
    <property type="entry name" value="Radical_SAM"/>
    <property type="match status" value="1"/>
</dbReference>
<evidence type="ECO:0000259" key="10">
    <source>
        <dbReference type="PROSITE" id="PS51918"/>
    </source>
</evidence>
<dbReference type="InterPro" id="IPR010723">
    <property type="entry name" value="HemN_C"/>
</dbReference>
<comment type="subcellular location">
    <subcellularLocation>
        <location evidence="9">Cytoplasm</location>
    </subcellularLocation>
</comment>
<evidence type="ECO:0000256" key="3">
    <source>
        <dbReference type="ARBA" id="ARBA00022617"/>
    </source>
</evidence>
<dbReference type="InterPro" id="IPR007197">
    <property type="entry name" value="rSAM"/>
</dbReference>
<dbReference type="GO" id="GO:0051539">
    <property type="term" value="F:4 iron, 4 sulfur cluster binding"/>
    <property type="evidence" value="ECO:0007669"/>
    <property type="project" value="UniProtKB-UniRule"/>
</dbReference>
<feature type="domain" description="Radical SAM core" evidence="10">
    <location>
        <begin position="1"/>
        <end position="228"/>
    </location>
</feature>
<dbReference type="PROSITE" id="PS51918">
    <property type="entry name" value="RADICAL_SAM"/>
    <property type="match status" value="1"/>
</dbReference>
<dbReference type="InterPro" id="IPR004559">
    <property type="entry name" value="HemW-like"/>
</dbReference>
<comment type="similarity">
    <text evidence="1">Belongs to the anaerobic coproporphyrinogen-III oxidase family. HemW subfamily.</text>
</comment>
<evidence type="ECO:0000313" key="11">
    <source>
        <dbReference type="EMBL" id="HIR40571.1"/>
    </source>
</evidence>
<evidence type="ECO:0000256" key="7">
    <source>
        <dbReference type="ARBA" id="ARBA00023014"/>
    </source>
</evidence>
<evidence type="ECO:0000256" key="5">
    <source>
        <dbReference type="ARBA" id="ARBA00022723"/>
    </source>
</evidence>
<dbReference type="Proteomes" id="UP000886749">
    <property type="component" value="Unassembled WGS sequence"/>
</dbReference>
<keyword evidence="7 9" id="KW-0411">Iron-sulfur</keyword>
<dbReference type="PANTHER" id="PTHR13932">
    <property type="entry name" value="COPROPORPHYRINIGEN III OXIDASE"/>
    <property type="match status" value="1"/>
</dbReference>
<dbReference type="InterPro" id="IPR006638">
    <property type="entry name" value="Elp3/MiaA/NifB-like_rSAM"/>
</dbReference>
<organism evidence="11 12">
    <name type="scientific">Candidatus Egerieicola pullicola</name>
    <dbReference type="NCBI Taxonomy" id="2840775"/>
    <lineage>
        <taxon>Bacteria</taxon>
        <taxon>Bacillati</taxon>
        <taxon>Bacillota</taxon>
        <taxon>Clostridia</taxon>
        <taxon>Eubacteriales</taxon>
        <taxon>Oscillospiraceae</taxon>
        <taxon>Oscillospiraceae incertae sedis</taxon>
        <taxon>Candidatus Egerieicola</taxon>
    </lineage>
</organism>
<keyword evidence="9" id="KW-0963">Cytoplasm</keyword>
<evidence type="ECO:0000256" key="9">
    <source>
        <dbReference type="RuleBase" id="RU364116"/>
    </source>
</evidence>
<keyword evidence="4 9" id="KW-0949">S-adenosyl-L-methionine</keyword>
<dbReference type="CDD" id="cd01335">
    <property type="entry name" value="Radical_SAM"/>
    <property type="match status" value="1"/>
</dbReference>
<dbReference type="SUPFAM" id="SSF102114">
    <property type="entry name" value="Radical SAM enzymes"/>
    <property type="match status" value="1"/>
</dbReference>
<dbReference type="AlphaFoldDB" id="A0A9D1AJZ5"/>
<dbReference type="Pfam" id="PF04055">
    <property type="entry name" value="Radical_SAM"/>
    <property type="match status" value="1"/>
</dbReference>
<sequence>MKELGIYIHIPFCAAKCPYCNFYSLPHSQSKWQEYTDTLCQVLERWQGRGLHAKTLYFGGGTPSLLPANLLLQIKNTACRVFGQPEEITLEANPGLCTLPKLMQLRQGGFNRISFGVQSLDEEELKQLGRLHSSQQAEQAILQASQAGFTNLSADVMLAIPGQTESSLARTLARLTALPITHLSAYLLKAEPGTPFYTPEILSLTQDEERCRSLYLQTVSFLEQAGFPQYEISNFSRPGQESKHNLLYWQGKEYLGFGPAAHSFFEGKRFCYPDDLSAFLDSGGTNWEVLEQQIDPLEEKVLLGLRLKQGISLEELEGQYHCSLTQAKSFCRRCIQGGLMEETSGRICLTPEGFLVSNEIIVQLLERLEP</sequence>
<dbReference type="InterPro" id="IPR058240">
    <property type="entry name" value="rSAM_sf"/>
</dbReference>
<dbReference type="GO" id="GO:0005737">
    <property type="term" value="C:cytoplasm"/>
    <property type="evidence" value="ECO:0007669"/>
    <property type="project" value="UniProtKB-SubCell"/>
</dbReference>
<keyword evidence="6 9" id="KW-0408">Iron</keyword>
<dbReference type="Gene3D" id="3.20.20.70">
    <property type="entry name" value="Aldolase class I"/>
    <property type="match status" value="1"/>
</dbReference>
<dbReference type="GO" id="GO:0006779">
    <property type="term" value="P:porphyrin-containing compound biosynthetic process"/>
    <property type="evidence" value="ECO:0007669"/>
    <property type="project" value="InterPro"/>
</dbReference>
<dbReference type="InterPro" id="IPR013785">
    <property type="entry name" value="Aldolase_TIM"/>
</dbReference>
<proteinExistence type="inferred from homology"/>
<gene>
    <name evidence="11" type="primary">hemW</name>
    <name evidence="11" type="ORF">IAB36_01950</name>
</gene>
<dbReference type="InterPro" id="IPR034505">
    <property type="entry name" value="Coproporphyrinogen-III_oxidase"/>
</dbReference>
<evidence type="ECO:0000256" key="8">
    <source>
        <dbReference type="ARBA" id="ARBA00023186"/>
    </source>
</evidence>
<dbReference type="NCBIfam" id="TIGR00539">
    <property type="entry name" value="hemN_rel"/>
    <property type="match status" value="1"/>
</dbReference>
<comment type="function">
    <text evidence="9">Probably acts as a heme chaperone, transferring heme to an unknown acceptor. Binds one molecule of heme per monomer, possibly covalently. Binds 1 [4Fe-4S] cluster. The cluster is coordinated with 3 cysteines and an exchangeable S-adenosyl-L-methionine.</text>
</comment>
<keyword evidence="5 9" id="KW-0479">Metal-binding</keyword>
<dbReference type="EMBL" id="DVGY01000047">
    <property type="protein sequence ID" value="HIR40571.1"/>
    <property type="molecule type" value="Genomic_DNA"/>
</dbReference>
<protein>
    <recommendedName>
        <fullName evidence="2 9">Heme chaperone HemW</fullName>
    </recommendedName>
</protein>
<evidence type="ECO:0000256" key="4">
    <source>
        <dbReference type="ARBA" id="ARBA00022691"/>
    </source>
</evidence>